<dbReference type="AlphaFoldDB" id="A0AAV3RCA7"/>
<evidence type="ECO:0000313" key="3">
    <source>
        <dbReference type="EMBL" id="GAA0173454.1"/>
    </source>
</evidence>
<organism evidence="3 4">
    <name type="scientific">Lithospermum erythrorhizon</name>
    <name type="common">Purple gromwell</name>
    <name type="synonym">Lithospermum officinale var. erythrorhizon</name>
    <dbReference type="NCBI Taxonomy" id="34254"/>
    <lineage>
        <taxon>Eukaryota</taxon>
        <taxon>Viridiplantae</taxon>
        <taxon>Streptophyta</taxon>
        <taxon>Embryophyta</taxon>
        <taxon>Tracheophyta</taxon>
        <taxon>Spermatophyta</taxon>
        <taxon>Magnoliopsida</taxon>
        <taxon>eudicotyledons</taxon>
        <taxon>Gunneridae</taxon>
        <taxon>Pentapetalae</taxon>
        <taxon>asterids</taxon>
        <taxon>lamiids</taxon>
        <taxon>Boraginales</taxon>
        <taxon>Boraginaceae</taxon>
        <taxon>Boraginoideae</taxon>
        <taxon>Lithospermeae</taxon>
        <taxon>Lithospermum</taxon>
    </lineage>
</organism>
<feature type="compositionally biased region" description="Polar residues" evidence="2">
    <location>
        <begin position="569"/>
        <end position="607"/>
    </location>
</feature>
<feature type="coiled-coil region" evidence="1">
    <location>
        <begin position="332"/>
        <end position="384"/>
    </location>
</feature>
<gene>
    <name evidence="3" type="ORF">LIER_27066</name>
</gene>
<evidence type="ECO:0000256" key="1">
    <source>
        <dbReference type="SAM" id="Coils"/>
    </source>
</evidence>
<proteinExistence type="predicted"/>
<dbReference type="Proteomes" id="UP001454036">
    <property type="component" value="Unassembled WGS sequence"/>
</dbReference>
<reference evidence="3 4" key="1">
    <citation type="submission" date="2024-01" db="EMBL/GenBank/DDBJ databases">
        <title>The complete chloroplast genome sequence of Lithospermum erythrorhizon: insights into the phylogenetic relationship among Boraginaceae species and the maternal lineages of purple gromwells.</title>
        <authorList>
            <person name="Okada T."/>
            <person name="Watanabe K."/>
        </authorList>
    </citation>
    <scope>NUCLEOTIDE SEQUENCE [LARGE SCALE GENOMIC DNA]</scope>
</reference>
<dbReference type="PANTHER" id="PTHR34121:SF1">
    <property type="entry name" value="FILAMIN-A-INTERACTING PROTEIN 1"/>
    <property type="match status" value="1"/>
</dbReference>
<keyword evidence="1" id="KW-0175">Coiled coil</keyword>
<dbReference type="EMBL" id="BAABME010008605">
    <property type="protein sequence ID" value="GAA0173454.1"/>
    <property type="molecule type" value="Genomic_DNA"/>
</dbReference>
<dbReference type="PANTHER" id="PTHR34121">
    <property type="entry name" value="MYOSIN-11"/>
    <property type="match status" value="1"/>
</dbReference>
<keyword evidence="4" id="KW-1185">Reference proteome</keyword>
<sequence>MSWWLKTVVDKAAEVGNSNNISRTVKNYADSVVQQAKLIQHRIGARNYRNVKETVKRLEEVSVSCRGAERVQLMKAWLSALKETEMLSNDEQQHALEEQKQSPKRQPLVLYYDPDMGEPMTFHDVFLYSQALEGISICMILQAPNEDEVSLLLELYGICLTGGKEVQYAIVSSVQDLAKAFSGYQDEVLAKREELLQFAEGAITGLKVNADLRRLDAEISILKKTLDEIPLQETYAKADGTATEEPSAYSLEAPKEALSYIRVCSRLEGLLLKKKALKSGVSPELHAQKVDKMKVLSESLVNSVKKAQKRISDHRSQKEEALKFRVTKTNEVGDTEKEIEAEVSELEKQRDELEAQLKKVNISLAAAQARLHNVRDERDQFYEANDQIIALLKNKENELSRSISSCNAEAEVLSTWKNFLEDTWILQCSNSELQDKGINDELEKHEVYFVNLVTQLLSAYERDLRPSIHHIEKYVKNLKSLKEASGSDPPDSQVSDTRKKLEEEYLDYEEKIITTFSVVDSMREQFLSQQGKVLRKDESKVQELFDNIEKLRQEFESFERPYLEIENPPQVSETSSNQNSPKASSLKSDSQGAENISKNEPTEQPDSSKAEVTVTPEAGKSEKPEQVLDPEAELAKLESEFGKVSSDYSAEEIGNWEFDELERELRAGDSTASN</sequence>
<name>A0AAV3RCA7_LITER</name>
<protein>
    <submittedName>
        <fullName evidence="3">Actin binding motor protein</fullName>
    </submittedName>
</protein>
<evidence type="ECO:0000313" key="4">
    <source>
        <dbReference type="Proteomes" id="UP001454036"/>
    </source>
</evidence>
<accession>A0AAV3RCA7</accession>
<evidence type="ECO:0000256" key="2">
    <source>
        <dbReference type="SAM" id="MobiDB-lite"/>
    </source>
</evidence>
<comment type="caution">
    <text evidence="3">The sequence shown here is derived from an EMBL/GenBank/DDBJ whole genome shotgun (WGS) entry which is preliminary data.</text>
</comment>
<feature type="region of interest" description="Disordered" evidence="2">
    <location>
        <begin position="566"/>
        <end position="660"/>
    </location>
</feature>